<gene>
    <name evidence="1" type="ORF">EJ995_10045</name>
</gene>
<dbReference type="Proteomes" id="UP000279600">
    <property type="component" value="Chromosome"/>
</dbReference>
<accession>A0A3S9MZI5</accession>
<evidence type="ECO:0000313" key="2">
    <source>
        <dbReference type="Proteomes" id="UP000279600"/>
    </source>
</evidence>
<dbReference type="PROSITE" id="PS51257">
    <property type="entry name" value="PROKAR_LIPOPROTEIN"/>
    <property type="match status" value="1"/>
</dbReference>
<protein>
    <recommendedName>
        <fullName evidence="3">Lipoprotein</fullName>
    </recommendedName>
</protein>
<sequence>MRIYLLPLVIVMFLASCNEKPVTIDDPRNHPERYRKVDTATTVKMQEVLKQDVYLNDLDPNAGMDIQPKTITMFYYTEQDSTETIYEYVVDQKLDGQDYKDEGVSFLHLKKDGQVLDYKFLANNRDVLRFEYVKDGTVHEYFPKNRPTAPPVILPD</sequence>
<reference evidence="1 2" key="1">
    <citation type="submission" date="2018-12" db="EMBL/GenBank/DDBJ databases">
        <title>Complete genome of Nonlabens sp. MJ115.</title>
        <authorList>
            <person name="Choi H.S."/>
            <person name="Jung J."/>
        </authorList>
    </citation>
    <scope>NUCLEOTIDE SEQUENCE [LARGE SCALE GENOMIC DNA]</scope>
    <source>
        <strain evidence="1 2">MJ115</strain>
    </source>
</reference>
<keyword evidence="2" id="KW-1185">Reference proteome</keyword>
<name>A0A3S9MZI5_9FLAO</name>
<dbReference type="OrthoDB" id="1143889at2"/>
<dbReference type="KEGG" id="noj:EJ995_10045"/>
<evidence type="ECO:0000313" key="1">
    <source>
        <dbReference type="EMBL" id="AZQ44568.1"/>
    </source>
</evidence>
<dbReference type="AlphaFoldDB" id="A0A3S9MZI5"/>
<dbReference type="EMBL" id="CP034549">
    <property type="protein sequence ID" value="AZQ44568.1"/>
    <property type="molecule type" value="Genomic_DNA"/>
</dbReference>
<proteinExistence type="predicted"/>
<dbReference type="RefSeq" id="WP_126448132.1">
    <property type="nucleotide sequence ID" value="NZ_CP034549.1"/>
</dbReference>
<organism evidence="1 2">
    <name type="scientific">Nonlabens ponticola</name>
    <dbReference type="NCBI Taxonomy" id="2496866"/>
    <lineage>
        <taxon>Bacteria</taxon>
        <taxon>Pseudomonadati</taxon>
        <taxon>Bacteroidota</taxon>
        <taxon>Flavobacteriia</taxon>
        <taxon>Flavobacteriales</taxon>
        <taxon>Flavobacteriaceae</taxon>
        <taxon>Nonlabens</taxon>
    </lineage>
</organism>
<evidence type="ECO:0008006" key="3">
    <source>
        <dbReference type="Google" id="ProtNLM"/>
    </source>
</evidence>